<dbReference type="InterPro" id="IPR036866">
    <property type="entry name" value="RibonucZ/Hydroxyglut_hydro"/>
</dbReference>
<proteinExistence type="predicted"/>
<dbReference type="PANTHER" id="PTHR43546:SF8">
    <property type="entry name" value="METALLO-BETA-LACTAMASE DOMAIN-CONTAINING PROTEIN"/>
    <property type="match status" value="1"/>
</dbReference>
<dbReference type="SUPFAM" id="SSF56281">
    <property type="entry name" value="Metallo-hydrolase/oxidoreductase"/>
    <property type="match status" value="1"/>
</dbReference>
<dbReference type="Pfam" id="PF12706">
    <property type="entry name" value="Lactamase_B_2"/>
    <property type="match status" value="1"/>
</dbReference>
<dbReference type="InterPro" id="IPR001279">
    <property type="entry name" value="Metallo-B-lactamas"/>
</dbReference>
<protein>
    <recommendedName>
        <fullName evidence="1">Metallo-beta-lactamase domain-containing protein</fullName>
    </recommendedName>
</protein>
<evidence type="ECO:0000259" key="1">
    <source>
        <dbReference type="Pfam" id="PF12706"/>
    </source>
</evidence>
<organism evidence="2">
    <name type="scientific">hydrothermal vent metagenome</name>
    <dbReference type="NCBI Taxonomy" id="652676"/>
    <lineage>
        <taxon>unclassified sequences</taxon>
        <taxon>metagenomes</taxon>
        <taxon>ecological metagenomes</taxon>
    </lineage>
</organism>
<accession>A0A3B1AVZ8</accession>
<dbReference type="InterPro" id="IPR050114">
    <property type="entry name" value="UPF0173_UPF0282_UlaG_hydrolase"/>
</dbReference>
<dbReference type="Gene3D" id="3.60.15.10">
    <property type="entry name" value="Ribonuclease Z/Hydroxyacylglutathione hydrolase-like"/>
    <property type="match status" value="1"/>
</dbReference>
<feature type="domain" description="Metallo-beta-lactamase" evidence="1">
    <location>
        <begin position="77"/>
        <end position="186"/>
    </location>
</feature>
<gene>
    <name evidence="2" type="ORF">MNBD_ALPHA03-686</name>
</gene>
<dbReference type="AlphaFoldDB" id="A0A3B1AVZ8"/>
<name>A0A3B1AVZ8_9ZZZZ</name>
<sequence length="225" mass="26098">MTKRKNPSFFILFIFLISFFQIDTASSKSIEAQFIGNEAFQITDGNFVLMTDFPYESGVYGYMEYNFNFAGATKNTLALITHRHLDHFAPLLFTEQNWKIIGPKEVTQQLEQNKIIKMAKTITYGPINIFPRETAHANTEHYSYLVKWHGKSLFFTGDTEDLEVLKELPVLNALFITPWFYRKAKMNDMLPEAKKIIIYHHQDNDIVPDCKGCIIPLQDEIISIQ</sequence>
<evidence type="ECO:0000313" key="2">
    <source>
        <dbReference type="EMBL" id="VAX02420.1"/>
    </source>
</evidence>
<reference evidence="2" key="1">
    <citation type="submission" date="2018-06" db="EMBL/GenBank/DDBJ databases">
        <authorList>
            <person name="Zhirakovskaya E."/>
        </authorList>
    </citation>
    <scope>NUCLEOTIDE SEQUENCE</scope>
</reference>
<dbReference type="PANTHER" id="PTHR43546">
    <property type="entry name" value="UPF0173 METAL-DEPENDENT HYDROLASE MJ1163-RELATED"/>
    <property type="match status" value="1"/>
</dbReference>
<dbReference type="EMBL" id="UOFW01000009">
    <property type="protein sequence ID" value="VAX02420.1"/>
    <property type="molecule type" value="Genomic_DNA"/>
</dbReference>